<organism evidence="1 2">
    <name type="scientific">Streptococcus dysgalactiae subsp. dysgalactiae</name>
    <dbReference type="NCBI Taxonomy" id="99822"/>
    <lineage>
        <taxon>Bacteria</taxon>
        <taxon>Bacillati</taxon>
        <taxon>Bacillota</taxon>
        <taxon>Bacilli</taxon>
        <taxon>Lactobacillales</taxon>
        <taxon>Streptococcaceae</taxon>
        <taxon>Streptococcus</taxon>
    </lineage>
</organism>
<dbReference type="AlphaFoldDB" id="A0A380JYN0"/>
<dbReference type="NCBIfam" id="TIGR03712">
    <property type="entry name" value="acc_sec_asp2"/>
    <property type="match status" value="1"/>
</dbReference>
<dbReference type="RefSeq" id="WP_115246847.1">
    <property type="nucleotide sequence ID" value="NZ_UHFG01000004.1"/>
</dbReference>
<evidence type="ECO:0000313" key="1">
    <source>
        <dbReference type="EMBL" id="SUN51792.1"/>
    </source>
</evidence>
<sequence length="533" mass="59985">MSEMMRILQVGGKDKSLDLSLPDQMEWHYVSAEGLEIYLKTLLEKQIPAENNRPGLQEVGKSVVLTPNWQFDAVLLMTYLDEAKLEPLSAWVEAHAVFYAKTLSMSASQTGFLRRKMARPLDLLTQDDSSELVSFFQLALFKGQYGDKLHVSDSDIFSDFRGEISFQGHASLTFEGDFGEELTPLFTFKYGIPMEKVATALWWEFEREGVVTLALSIDHIYAGAIDEIKNSQMVSDDALSSPILLYPDAEVGQYNVTVYAKGKGKLLSGPLHRRLSRLGLGELLVGGQVYRNDKRQEVLTYFHPGDMKPPLSVYFSGFRSAEGFEGFHMMKAMGTPFLLISDPRLEGGSFYIGNSDYQEIIVSAIKEALDYLGFDNSQLILSGLSMGTYGALYYAADLEPYALIVGKPFTNIGDTAMNMCLKRPDDFETSADILLGLVGANDSVAAEQVDAQFWEHFKQADFSKTQFAIAYMLDDDYDQKAYDRLLTYASDKSFHLFGKGYTGRHNDNSEAIIKWFLDQYRIFLEDDFGRSRI</sequence>
<dbReference type="GO" id="GO:0015031">
    <property type="term" value="P:protein transport"/>
    <property type="evidence" value="ECO:0007669"/>
    <property type="project" value="InterPro"/>
</dbReference>
<gene>
    <name evidence="1" type="primary">asp2</name>
    <name evidence="1" type="ORF">NCTC4670_02195</name>
</gene>
<name>A0A380JYN0_STRDY</name>
<proteinExistence type="predicted"/>
<accession>A0A380JYN0</accession>
<dbReference type="Proteomes" id="UP000254797">
    <property type="component" value="Unassembled WGS sequence"/>
</dbReference>
<dbReference type="InterPro" id="IPR022267">
    <property type="entry name" value="Asp2"/>
</dbReference>
<dbReference type="Gene3D" id="3.40.50.1820">
    <property type="entry name" value="alpha/beta hydrolase"/>
    <property type="match status" value="1"/>
</dbReference>
<dbReference type="Pfam" id="PF16929">
    <property type="entry name" value="Asp2"/>
    <property type="match status" value="1"/>
</dbReference>
<dbReference type="EMBL" id="UHFG01000004">
    <property type="protein sequence ID" value="SUN51792.1"/>
    <property type="molecule type" value="Genomic_DNA"/>
</dbReference>
<dbReference type="InterPro" id="IPR029058">
    <property type="entry name" value="AB_hydrolase_fold"/>
</dbReference>
<evidence type="ECO:0000313" key="2">
    <source>
        <dbReference type="Proteomes" id="UP000254797"/>
    </source>
</evidence>
<protein>
    <submittedName>
        <fullName evidence="1">Gap2</fullName>
    </submittedName>
</protein>
<reference evidence="1 2" key="1">
    <citation type="submission" date="2018-06" db="EMBL/GenBank/DDBJ databases">
        <authorList>
            <consortium name="Pathogen Informatics"/>
            <person name="Doyle S."/>
        </authorList>
    </citation>
    <scope>NUCLEOTIDE SEQUENCE [LARGE SCALE GENOMIC DNA]</scope>
    <source>
        <strain evidence="1 2">NCTC4670</strain>
    </source>
</reference>
<dbReference type="SUPFAM" id="SSF53474">
    <property type="entry name" value="alpha/beta-Hydrolases"/>
    <property type="match status" value="1"/>
</dbReference>